<protein>
    <submittedName>
        <fullName evidence="4">SAM-dependent methyltransferase</fullName>
    </submittedName>
</protein>
<accession>A0A917REY1</accession>
<keyword evidence="1" id="KW-0680">Restriction system</keyword>
<dbReference type="InterPro" id="IPR002052">
    <property type="entry name" value="DNA_methylase_N6_adenine_CS"/>
</dbReference>
<dbReference type="GO" id="GO:0003677">
    <property type="term" value="F:DNA binding"/>
    <property type="evidence" value="ECO:0007669"/>
    <property type="project" value="UniProtKB-KW"/>
</dbReference>
<sequence>MRHDATLNAGDIARLADVGRAAVSNWRRRYDDFPQPVGGTAASPLFSLPEVEDWLRRNGKPYEMSPADRVWQRLRASGDDLRLGDLVGCAGAFLLFLLRDPEGRQAAGRAREPAERLHRAAAAATADLPVPVDWSMIDLPLYRLLADLAGEHGPREAFELLCERYIEAHSRLLSVTRADLADLMARLAAPLLGGPADDAPQNATGAPPTVFDPACGVGALLLPFTGARVLAQDGGETAALLTAVRLLLGGARAQVVAGDSLRLDGFPALRADVVVCDPPFNERAWGYEELTGDPRWEYGLPPRGEPELAWVQHCLAHTRPGGLVAVLMPPAAASRRPGKRIRGNLLRAGALRAVMTPVPGGPDLWLLRRPRPGERAPSQVLMVDAAESTADAEAAWRAFAADPEGAPPAPGRAVRIIDLLDDEVDLSPARHRLLLGAREAAAEFGRVRERFAARAAALEGALPHVAPPAEGHEPPTTTIGELVRAGMVTVHQGPAKMATDAGDLPVLTAADLLSGGAPSGRTTGDPGHVVLEPGDVVSAVLAEVGAARTVTEAGAVLGPHLYLYRVDRERIDPDFLAGCLRHAAGAARAHPGASRVDARRVRVPRLSLAEQREYGRAFRELLALEDRLRATAELGERLVRLGFDGLVGGHLRPGG</sequence>
<keyword evidence="4" id="KW-0808">Transferase</keyword>
<dbReference type="CDD" id="cd02440">
    <property type="entry name" value="AdoMet_MTases"/>
    <property type="match status" value="1"/>
</dbReference>
<organism evidence="4 5">
    <name type="scientific">Sphaerisporangium melleum</name>
    <dbReference type="NCBI Taxonomy" id="321316"/>
    <lineage>
        <taxon>Bacteria</taxon>
        <taxon>Bacillati</taxon>
        <taxon>Actinomycetota</taxon>
        <taxon>Actinomycetes</taxon>
        <taxon>Streptosporangiales</taxon>
        <taxon>Streptosporangiaceae</taxon>
        <taxon>Sphaerisporangium</taxon>
    </lineage>
</organism>
<evidence type="ECO:0000256" key="2">
    <source>
        <dbReference type="ARBA" id="ARBA00023125"/>
    </source>
</evidence>
<keyword evidence="4" id="KW-0489">Methyltransferase</keyword>
<evidence type="ECO:0000259" key="3">
    <source>
        <dbReference type="Pfam" id="PF02384"/>
    </source>
</evidence>
<dbReference type="EMBL" id="BMNT01000033">
    <property type="protein sequence ID" value="GGL05002.1"/>
    <property type="molecule type" value="Genomic_DNA"/>
</dbReference>
<keyword evidence="2" id="KW-0238">DNA-binding</keyword>
<reference evidence="4" key="1">
    <citation type="journal article" date="2014" name="Int. J. Syst. Evol. Microbiol.">
        <title>Complete genome sequence of Corynebacterium casei LMG S-19264T (=DSM 44701T), isolated from a smear-ripened cheese.</title>
        <authorList>
            <consortium name="US DOE Joint Genome Institute (JGI-PGF)"/>
            <person name="Walter F."/>
            <person name="Albersmeier A."/>
            <person name="Kalinowski J."/>
            <person name="Ruckert C."/>
        </authorList>
    </citation>
    <scope>NUCLEOTIDE SEQUENCE</scope>
    <source>
        <strain evidence="4">JCM 13064</strain>
    </source>
</reference>
<dbReference type="AlphaFoldDB" id="A0A917REY1"/>
<dbReference type="PANTHER" id="PTHR42998">
    <property type="entry name" value="TYPE I RESTRICTION ENZYME HINDVIIP M PROTEIN-RELATED"/>
    <property type="match status" value="1"/>
</dbReference>
<gene>
    <name evidence="4" type="ORF">GCM10007964_53990</name>
</gene>
<dbReference type="Proteomes" id="UP000645217">
    <property type="component" value="Unassembled WGS sequence"/>
</dbReference>
<dbReference type="SUPFAM" id="SSF116734">
    <property type="entry name" value="DNA methylase specificity domain"/>
    <property type="match status" value="1"/>
</dbReference>
<reference evidence="4" key="2">
    <citation type="submission" date="2020-09" db="EMBL/GenBank/DDBJ databases">
        <authorList>
            <person name="Sun Q."/>
            <person name="Ohkuma M."/>
        </authorList>
    </citation>
    <scope>NUCLEOTIDE SEQUENCE</scope>
    <source>
        <strain evidence="4">JCM 13064</strain>
    </source>
</reference>
<comment type="caution">
    <text evidence="4">The sequence shown here is derived from an EMBL/GenBank/DDBJ whole genome shotgun (WGS) entry which is preliminary data.</text>
</comment>
<name>A0A917REY1_9ACTN</name>
<dbReference type="GO" id="GO:0032259">
    <property type="term" value="P:methylation"/>
    <property type="evidence" value="ECO:0007669"/>
    <property type="project" value="UniProtKB-KW"/>
</dbReference>
<dbReference type="InterPro" id="IPR052916">
    <property type="entry name" value="Type-I_RE_MTase_Subunit"/>
</dbReference>
<dbReference type="Gene3D" id="3.90.220.20">
    <property type="entry name" value="DNA methylase specificity domains"/>
    <property type="match status" value="1"/>
</dbReference>
<feature type="domain" description="DNA methylase adenine-specific" evidence="3">
    <location>
        <begin position="209"/>
        <end position="355"/>
    </location>
</feature>
<dbReference type="RefSeq" id="WP_189165843.1">
    <property type="nucleotide sequence ID" value="NZ_BMNT01000033.1"/>
</dbReference>
<dbReference type="SUPFAM" id="SSF53335">
    <property type="entry name" value="S-adenosyl-L-methionine-dependent methyltransferases"/>
    <property type="match status" value="1"/>
</dbReference>
<dbReference type="PROSITE" id="PS00092">
    <property type="entry name" value="N6_MTASE"/>
    <property type="match status" value="1"/>
</dbReference>
<evidence type="ECO:0000256" key="1">
    <source>
        <dbReference type="ARBA" id="ARBA00022747"/>
    </source>
</evidence>
<evidence type="ECO:0000313" key="5">
    <source>
        <dbReference type="Proteomes" id="UP000645217"/>
    </source>
</evidence>
<dbReference type="GO" id="GO:0009307">
    <property type="term" value="P:DNA restriction-modification system"/>
    <property type="evidence" value="ECO:0007669"/>
    <property type="project" value="UniProtKB-KW"/>
</dbReference>
<dbReference type="InterPro" id="IPR044946">
    <property type="entry name" value="Restrct_endonuc_typeI_TRD_sf"/>
</dbReference>
<dbReference type="Gene3D" id="3.40.50.150">
    <property type="entry name" value="Vaccinia Virus protein VP39"/>
    <property type="match status" value="1"/>
</dbReference>
<dbReference type="Pfam" id="PF02384">
    <property type="entry name" value="N6_Mtase"/>
    <property type="match status" value="1"/>
</dbReference>
<dbReference type="InterPro" id="IPR003356">
    <property type="entry name" value="DNA_methylase_A-5"/>
</dbReference>
<dbReference type="InterPro" id="IPR029063">
    <property type="entry name" value="SAM-dependent_MTases_sf"/>
</dbReference>
<dbReference type="PANTHER" id="PTHR42998:SF1">
    <property type="entry name" value="TYPE I RESTRICTION ENZYME HINDI METHYLASE SUBUNIT"/>
    <property type="match status" value="1"/>
</dbReference>
<proteinExistence type="predicted"/>
<dbReference type="PRINTS" id="PR00507">
    <property type="entry name" value="N12N6MTFRASE"/>
</dbReference>
<evidence type="ECO:0000313" key="4">
    <source>
        <dbReference type="EMBL" id="GGL05002.1"/>
    </source>
</evidence>
<dbReference type="GO" id="GO:0008170">
    <property type="term" value="F:N-methyltransferase activity"/>
    <property type="evidence" value="ECO:0007669"/>
    <property type="project" value="InterPro"/>
</dbReference>
<keyword evidence="5" id="KW-1185">Reference proteome</keyword>